<comment type="similarity">
    <text evidence="2 4">Belongs to the Nudix hydrolase family.</text>
</comment>
<dbReference type="InterPro" id="IPR020476">
    <property type="entry name" value="Nudix_hydrolase"/>
</dbReference>
<dbReference type="PRINTS" id="PR00502">
    <property type="entry name" value="NUDIXFAMILY"/>
</dbReference>
<organism evidence="6 7">
    <name type="scientific">Micrococcus lylae</name>
    <dbReference type="NCBI Taxonomy" id="1273"/>
    <lineage>
        <taxon>Bacteria</taxon>
        <taxon>Bacillati</taxon>
        <taxon>Actinomycetota</taxon>
        <taxon>Actinomycetes</taxon>
        <taxon>Micrococcales</taxon>
        <taxon>Micrococcaceae</taxon>
        <taxon>Micrococcus</taxon>
    </lineage>
</organism>
<evidence type="ECO:0000256" key="4">
    <source>
        <dbReference type="RuleBase" id="RU003476"/>
    </source>
</evidence>
<comment type="cofactor">
    <cofactor evidence="1">
        <name>Mg(2+)</name>
        <dbReference type="ChEBI" id="CHEBI:18420"/>
    </cofactor>
</comment>
<protein>
    <submittedName>
        <fullName evidence="6">Nudix hydrolase family protein PA3470</fullName>
    </submittedName>
</protein>
<sequence length="159" mass="16794">MDGMPAADVNDTQDPAGPDVQTIRVSAVVLLRPDGRALSVRKDGTRMYMFPGGKPEPGETPLDTAVREVAEETGIRLRPDELTCLGVHEAAAANEAGFRVVGDVFALARPLAEHEVPVKAAEIADLTWLDPAALVAPDGHGLAPLLQSVLRGIAEDPLF</sequence>
<evidence type="ECO:0000313" key="7">
    <source>
        <dbReference type="Proteomes" id="UP000196230"/>
    </source>
</evidence>
<name>A0A1R4JKT3_9MICC</name>
<dbReference type="CDD" id="cd04690">
    <property type="entry name" value="NUDIX_Hydrolase"/>
    <property type="match status" value="1"/>
</dbReference>
<dbReference type="PROSITE" id="PS51462">
    <property type="entry name" value="NUDIX"/>
    <property type="match status" value="1"/>
</dbReference>
<reference evidence="6 7" key="1">
    <citation type="submission" date="2017-02" db="EMBL/GenBank/DDBJ databases">
        <authorList>
            <person name="Peterson S.W."/>
        </authorList>
    </citation>
    <scope>NUCLEOTIDE SEQUENCE [LARGE SCALE GENOMIC DNA]</scope>
    <source>
        <strain evidence="6 7">2B3F</strain>
    </source>
</reference>
<dbReference type="PROSITE" id="PS00893">
    <property type="entry name" value="NUDIX_BOX"/>
    <property type="match status" value="1"/>
</dbReference>
<dbReference type="Gene3D" id="3.90.79.10">
    <property type="entry name" value="Nucleoside Triphosphate Pyrophosphohydrolase"/>
    <property type="match status" value="1"/>
</dbReference>
<dbReference type="Proteomes" id="UP000196230">
    <property type="component" value="Unassembled WGS sequence"/>
</dbReference>
<feature type="domain" description="Nudix hydrolase" evidence="5">
    <location>
        <begin position="21"/>
        <end position="151"/>
    </location>
</feature>
<proteinExistence type="inferred from homology"/>
<gene>
    <name evidence="6" type="ORF">FM125_09140</name>
</gene>
<dbReference type="EMBL" id="FUKP01000063">
    <property type="protein sequence ID" value="SJN32592.1"/>
    <property type="molecule type" value="Genomic_DNA"/>
</dbReference>
<accession>A0A1R4JKT3</accession>
<dbReference type="PANTHER" id="PTHR43046:SF2">
    <property type="entry name" value="8-OXO-DGTP DIPHOSPHATASE-RELATED"/>
    <property type="match status" value="1"/>
</dbReference>
<evidence type="ECO:0000259" key="5">
    <source>
        <dbReference type="PROSITE" id="PS51462"/>
    </source>
</evidence>
<dbReference type="Pfam" id="PF00293">
    <property type="entry name" value="NUDIX"/>
    <property type="match status" value="1"/>
</dbReference>
<evidence type="ECO:0000256" key="3">
    <source>
        <dbReference type="ARBA" id="ARBA00022801"/>
    </source>
</evidence>
<dbReference type="GO" id="GO:0016787">
    <property type="term" value="F:hydrolase activity"/>
    <property type="evidence" value="ECO:0007669"/>
    <property type="project" value="UniProtKB-KW"/>
</dbReference>
<dbReference type="SUPFAM" id="SSF55811">
    <property type="entry name" value="Nudix"/>
    <property type="match status" value="1"/>
</dbReference>
<keyword evidence="3 4" id="KW-0378">Hydrolase</keyword>
<dbReference type="InterPro" id="IPR020084">
    <property type="entry name" value="NUDIX_hydrolase_CS"/>
</dbReference>
<dbReference type="InterPro" id="IPR000086">
    <property type="entry name" value="NUDIX_hydrolase_dom"/>
</dbReference>
<dbReference type="PANTHER" id="PTHR43046">
    <property type="entry name" value="GDP-MANNOSE MANNOSYL HYDROLASE"/>
    <property type="match status" value="1"/>
</dbReference>
<dbReference type="AlphaFoldDB" id="A0A1R4JKT3"/>
<evidence type="ECO:0000313" key="6">
    <source>
        <dbReference type="EMBL" id="SJN32592.1"/>
    </source>
</evidence>
<evidence type="ECO:0000256" key="2">
    <source>
        <dbReference type="ARBA" id="ARBA00005582"/>
    </source>
</evidence>
<dbReference type="InterPro" id="IPR015797">
    <property type="entry name" value="NUDIX_hydrolase-like_dom_sf"/>
</dbReference>
<evidence type="ECO:0000256" key="1">
    <source>
        <dbReference type="ARBA" id="ARBA00001946"/>
    </source>
</evidence>